<dbReference type="Pfam" id="PF02585">
    <property type="entry name" value="PIG-L"/>
    <property type="match status" value="1"/>
</dbReference>
<keyword evidence="1" id="KW-0862">Zinc</keyword>
<dbReference type="Gene3D" id="3.40.50.10320">
    <property type="entry name" value="LmbE-like"/>
    <property type="match status" value="1"/>
</dbReference>
<comment type="caution">
    <text evidence="2">The sequence shown here is derived from an EMBL/GenBank/DDBJ whole genome shotgun (WGS) entry which is preliminary data.</text>
</comment>
<protein>
    <submittedName>
        <fullName evidence="2">GlcNAc-PI de-N-acetylase</fullName>
    </submittedName>
</protein>
<dbReference type="PANTHER" id="PTHR12993:SF26">
    <property type="entry name" value="1D-MYO-INOSITOL 2-ACETAMIDO-2-DEOXY-ALPHA-D-GLUCOPYRANOSIDE DEACETYLASE"/>
    <property type="match status" value="1"/>
</dbReference>
<dbReference type="InterPro" id="IPR003737">
    <property type="entry name" value="GlcNAc_PI_deacetylase-related"/>
</dbReference>
<name>A0A2G3PQI6_WILMA</name>
<reference evidence="2 3" key="1">
    <citation type="submission" date="2017-10" db="EMBL/GenBank/DDBJ databases">
        <title>The draft genome sequence of Williamsia sp. BULT 1.1 isolated from the semi-arid grassland soils from South Africa.</title>
        <authorList>
            <person name="Kabwe M.H."/>
            <person name="Govender N."/>
            <person name="Mutseka Lunga P."/>
            <person name="Vikram S."/>
            <person name="Makhalanyane T.P."/>
        </authorList>
    </citation>
    <scope>NUCLEOTIDE SEQUENCE [LARGE SCALE GENOMIC DNA]</scope>
    <source>
        <strain evidence="2 3">BULT 1.1</strain>
    </source>
</reference>
<dbReference type="AlphaFoldDB" id="A0A2G3PQI6"/>
<dbReference type="GO" id="GO:0016137">
    <property type="term" value="P:glycoside metabolic process"/>
    <property type="evidence" value="ECO:0007669"/>
    <property type="project" value="UniProtKB-ARBA"/>
</dbReference>
<dbReference type="PANTHER" id="PTHR12993">
    <property type="entry name" value="N-ACETYLGLUCOSAMINYL-PHOSPHATIDYLINOSITOL DE-N-ACETYLASE-RELATED"/>
    <property type="match status" value="1"/>
</dbReference>
<sequence>MGVLVCFHAHPDDEVFGTGGIIRLSADAGHRVVLVTATDGAAGEVPDGLLVPGESLAERRRTELEKSARILGAHRLVMLGYADSGMAGTPENNSPDAFANVPVEQAAERLAAVLREEKADVITLYDSNGGYGHPDHIQVHRVGMRAAEIAGVQNVYESVINRDQMREMLMSNPEWNNDDSPIDFESFGTPEAEITTRVDVAAAIAAKRAAMQVHETQIGDFGPVLKLADEELKAAFGTEWFRRVGSQPGGAKELSLPL</sequence>
<evidence type="ECO:0000313" key="2">
    <source>
        <dbReference type="EMBL" id="PHV68026.1"/>
    </source>
</evidence>
<gene>
    <name evidence="2" type="ORF">CSW57_01780</name>
</gene>
<evidence type="ECO:0000313" key="3">
    <source>
        <dbReference type="Proteomes" id="UP000225108"/>
    </source>
</evidence>
<organism evidence="2 3">
    <name type="scientific">Williamsia marianensis</name>
    <dbReference type="NCBI Taxonomy" id="85044"/>
    <lineage>
        <taxon>Bacteria</taxon>
        <taxon>Bacillati</taxon>
        <taxon>Actinomycetota</taxon>
        <taxon>Actinomycetes</taxon>
        <taxon>Mycobacteriales</taxon>
        <taxon>Nocardiaceae</taxon>
        <taxon>Williamsia</taxon>
    </lineage>
</organism>
<evidence type="ECO:0000256" key="1">
    <source>
        <dbReference type="ARBA" id="ARBA00022833"/>
    </source>
</evidence>
<proteinExistence type="predicted"/>
<dbReference type="InterPro" id="IPR024078">
    <property type="entry name" value="LmbE-like_dom_sf"/>
</dbReference>
<accession>A0A2G3PQI6</accession>
<dbReference type="SUPFAM" id="SSF102588">
    <property type="entry name" value="LmbE-like"/>
    <property type="match status" value="1"/>
</dbReference>
<dbReference type="RefSeq" id="WP_099381190.1">
    <property type="nucleotide sequence ID" value="NZ_PEBD01000004.1"/>
</dbReference>
<dbReference type="GO" id="GO:0016811">
    <property type="term" value="F:hydrolase activity, acting on carbon-nitrogen (but not peptide) bonds, in linear amides"/>
    <property type="evidence" value="ECO:0007669"/>
    <property type="project" value="TreeGrafter"/>
</dbReference>
<dbReference type="EMBL" id="PEBD01000004">
    <property type="protein sequence ID" value="PHV68026.1"/>
    <property type="molecule type" value="Genomic_DNA"/>
</dbReference>
<dbReference type="Proteomes" id="UP000225108">
    <property type="component" value="Unassembled WGS sequence"/>
</dbReference>